<gene>
    <name evidence="2" type="primary">pseC</name>
    <name evidence="2" type="ORF">ACFSB2_03585</name>
</gene>
<keyword evidence="2" id="KW-0808">Transferase</keyword>
<dbReference type="EC" id="2.6.1.92" evidence="2"/>
<dbReference type="PIRSF" id="PIRSF000390">
    <property type="entry name" value="PLP_StrS"/>
    <property type="match status" value="1"/>
</dbReference>
<dbReference type="Gene3D" id="3.40.640.10">
    <property type="entry name" value="Type I PLP-dependent aspartate aminotransferase-like (Major domain)"/>
    <property type="match status" value="1"/>
</dbReference>
<dbReference type="SUPFAM" id="SSF53383">
    <property type="entry name" value="PLP-dependent transferases"/>
    <property type="match status" value="1"/>
</dbReference>
<proteinExistence type="inferred from homology"/>
<dbReference type="PANTHER" id="PTHR30244:SF34">
    <property type="entry name" value="DTDP-4-AMINO-4,6-DIDEOXYGALACTOSE TRANSAMINASE"/>
    <property type="match status" value="1"/>
</dbReference>
<dbReference type="Proteomes" id="UP001597079">
    <property type="component" value="Unassembled WGS sequence"/>
</dbReference>
<dbReference type="PANTHER" id="PTHR30244">
    <property type="entry name" value="TRANSAMINASE"/>
    <property type="match status" value="1"/>
</dbReference>
<dbReference type="InterPro" id="IPR000653">
    <property type="entry name" value="DegT/StrS_aminotransferase"/>
</dbReference>
<sequence>MRGSHIPAIRGGQPVRSSMLPYGRQWIDRDDCEAVMQVLRSDFLTTGPAIAQFEAKVASYVGAKYAVAFSSGTAALHAACHAAGIGAGDEVITSPFTFVATANAVLYTGARPVFADIDINTYNIDPLCIQHLITPHTKALLPVDYAGRPVDHDEIASIAKKNGLLVIEDAAHALGASYQGKRVGTLADMTMFSFHPVKAVTTGEGGVVTTDEAYLCERLRQFRSHGVTRDPAKCEHYEGAWYYEMQYLGVNARMTDIQAALGNSQMAKLDAFLRRRREIVRQYQIAFARVDGLITPPADDDAHAGWHLYAIRVAPERLKVGRKEIYDALRAENIGVNVHYIPVYKHPYYRQLGYSAGLCPVAEQCYDTVITLPLFPAMSNQDAEDVIEAVRKVFNYYVQHGHCRDSLS</sequence>
<dbReference type="InterPro" id="IPR015424">
    <property type="entry name" value="PyrdxlP-dep_Trfase"/>
</dbReference>
<dbReference type="InterPro" id="IPR015422">
    <property type="entry name" value="PyrdxlP-dep_Trfase_small"/>
</dbReference>
<keyword evidence="3" id="KW-1185">Reference proteome</keyword>
<dbReference type="Gene3D" id="3.90.1150.10">
    <property type="entry name" value="Aspartate Aminotransferase, domain 1"/>
    <property type="match status" value="1"/>
</dbReference>
<accession>A0ABW4JDT8</accession>
<dbReference type="CDD" id="cd00616">
    <property type="entry name" value="AHBA_syn"/>
    <property type="match status" value="1"/>
</dbReference>
<organism evidence="2 3">
    <name type="scientific">Alicyclobacillus fodiniaquatilis</name>
    <dbReference type="NCBI Taxonomy" id="1661150"/>
    <lineage>
        <taxon>Bacteria</taxon>
        <taxon>Bacillati</taxon>
        <taxon>Bacillota</taxon>
        <taxon>Bacilli</taxon>
        <taxon>Bacillales</taxon>
        <taxon>Alicyclobacillaceae</taxon>
        <taxon>Alicyclobacillus</taxon>
    </lineage>
</organism>
<dbReference type="NCBIfam" id="TIGR03588">
    <property type="entry name" value="PseC"/>
    <property type="match status" value="1"/>
</dbReference>
<comment type="similarity">
    <text evidence="1">Belongs to the DegT/DnrJ/EryC1 family.</text>
</comment>
<evidence type="ECO:0000313" key="2">
    <source>
        <dbReference type="EMBL" id="MFD1673791.1"/>
    </source>
</evidence>
<protein>
    <submittedName>
        <fullName evidence="2">UDP-4-amino-4, 6-dideoxy-N-acetyl-beta-L-altrosamine transaminase</fullName>
        <ecNumber evidence="2">2.6.1.92</ecNumber>
    </submittedName>
</protein>
<dbReference type="RefSeq" id="WP_377941333.1">
    <property type="nucleotide sequence ID" value="NZ_JBHUCX010000013.1"/>
</dbReference>
<dbReference type="EMBL" id="JBHUCX010000013">
    <property type="protein sequence ID" value="MFD1673791.1"/>
    <property type="molecule type" value="Genomic_DNA"/>
</dbReference>
<keyword evidence="1" id="KW-0663">Pyridoxal phosphate</keyword>
<dbReference type="Pfam" id="PF01041">
    <property type="entry name" value="DegT_DnrJ_EryC1"/>
    <property type="match status" value="1"/>
</dbReference>
<comment type="caution">
    <text evidence="2">The sequence shown here is derived from an EMBL/GenBank/DDBJ whole genome shotgun (WGS) entry which is preliminary data.</text>
</comment>
<keyword evidence="2" id="KW-0032">Aminotransferase</keyword>
<dbReference type="GO" id="GO:0008483">
    <property type="term" value="F:transaminase activity"/>
    <property type="evidence" value="ECO:0007669"/>
    <property type="project" value="UniProtKB-KW"/>
</dbReference>
<reference evidence="3" key="1">
    <citation type="journal article" date="2019" name="Int. J. Syst. Evol. Microbiol.">
        <title>The Global Catalogue of Microorganisms (GCM) 10K type strain sequencing project: providing services to taxonomists for standard genome sequencing and annotation.</title>
        <authorList>
            <consortium name="The Broad Institute Genomics Platform"/>
            <consortium name="The Broad Institute Genome Sequencing Center for Infectious Disease"/>
            <person name="Wu L."/>
            <person name="Ma J."/>
        </authorList>
    </citation>
    <scope>NUCLEOTIDE SEQUENCE [LARGE SCALE GENOMIC DNA]</scope>
    <source>
        <strain evidence="3">CGMCC 1.12286</strain>
    </source>
</reference>
<evidence type="ECO:0000313" key="3">
    <source>
        <dbReference type="Proteomes" id="UP001597079"/>
    </source>
</evidence>
<dbReference type="InterPro" id="IPR020026">
    <property type="entry name" value="PseC"/>
</dbReference>
<name>A0ABW4JDT8_9BACL</name>
<evidence type="ECO:0000256" key="1">
    <source>
        <dbReference type="RuleBase" id="RU004508"/>
    </source>
</evidence>
<dbReference type="InterPro" id="IPR015421">
    <property type="entry name" value="PyrdxlP-dep_Trfase_major"/>
</dbReference>